<dbReference type="Proteomes" id="UP001497527">
    <property type="component" value="Unassembled WGS sequence"/>
</dbReference>
<name>A0ABP1EV85_9FLAO</name>
<evidence type="ECO:0000256" key="1">
    <source>
        <dbReference type="SAM" id="SignalP"/>
    </source>
</evidence>
<feature type="signal peptide" evidence="1">
    <location>
        <begin position="1"/>
        <end position="21"/>
    </location>
</feature>
<comment type="caution">
    <text evidence="2">The sequence shown here is derived from an EMBL/GenBank/DDBJ whole genome shotgun (WGS) entry which is preliminary data.</text>
</comment>
<reference evidence="2 3" key="1">
    <citation type="submission" date="2024-05" db="EMBL/GenBank/DDBJ databases">
        <authorList>
            <person name="Duchaud E."/>
        </authorList>
    </citation>
    <scope>NUCLEOTIDE SEQUENCE [LARGE SCALE GENOMIC DNA]</scope>
    <source>
        <strain evidence="2">Ena-SAMPLE-TAB-13-05-2024-13:56:06:370-140308</strain>
    </source>
</reference>
<gene>
    <name evidence="2" type="ORF">T190423A01A_20102</name>
</gene>
<protein>
    <submittedName>
        <fullName evidence="2">Uncharacterized protein</fullName>
    </submittedName>
</protein>
<evidence type="ECO:0000313" key="3">
    <source>
        <dbReference type="Proteomes" id="UP001497527"/>
    </source>
</evidence>
<dbReference type="PROSITE" id="PS51257">
    <property type="entry name" value="PROKAR_LIPOPROTEIN"/>
    <property type="match status" value="1"/>
</dbReference>
<dbReference type="RefSeq" id="WP_348715548.1">
    <property type="nucleotide sequence ID" value="NZ_CAXJIO010000011.1"/>
</dbReference>
<organism evidence="2 3">
    <name type="scientific">Tenacibaculum polynesiense</name>
    <dbReference type="NCBI Taxonomy" id="3137857"/>
    <lineage>
        <taxon>Bacteria</taxon>
        <taxon>Pseudomonadati</taxon>
        <taxon>Bacteroidota</taxon>
        <taxon>Flavobacteriia</taxon>
        <taxon>Flavobacteriales</taxon>
        <taxon>Flavobacteriaceae</taxon>
        <taxon>Tenacibaculum</taxon>
    </lineage>
</organism>
<sequence>MRKLMKLGMLVFALIVMGCVACSQNDDPINNGNQNGVINEGNDPNFKIIANSDAGMSSFNRKVVVFGIDIYAVAKVEDAKLLHAANVMAQYLDNNEDGVVDNIKVLEEMKKNKAFLFMWKSESDMNNINPPSGRLGQDLGNEETVPNYVTGGKKGRFDASLEEVWHIITHAGYSKAYPEVFGENAGTSLTNAMDNARGGSFTSIPNPYPANAWYTYDDTTCTYDCQATEYFYWAMSSILGAQTTRLNEIQQEWRLNTKDKVQKTDAAIYGLLTDNQYKFPTELPDGTYKR</sequence>
<proteinExistence type="predicted"/>
<accession>A0ABP1EV85</accession>
<keyword evidence="1" id="KW-0732">Signal</keyword>
<keyword evidence="3" id="KW-1185">Reference proteome</keyword>
<feature type="chain" id="PRO_5045513702" evidence="1">
    <location>
        <begin position="22"/>
        <end position="290"/>
    </location>
</feature>
<dbReference type="EMBL" id="CAXJIO010000011">
    <property type="protein sequence ID" value="CAL2102351.1"/>
    <property type="molecule type" value="Genomic_DNA"/>
</dbReference>
<evidence type="ECO:0000313" key="2">
    <source>
        <dbReference type="EMBL" id="CAL2102351.1"/>
    </source>
</evidence>